<sequence>MISIVFELCVPLEKKANMAYSQIQKMEVNVHIMASAEQFHDVLCNKTHHIANISPQNIKSVQILKGEWGTEGSIIFWNYVLDGKACVSTNMVEGIDKENNKVNLKVIDGEMLKNYKSCTFIAQAIPKENGSVVNWVAEYEKQNANTPEPHTIMELITEMTEEIGAYLTQHTI</sequence>
<evidence type="ECO:0000313" key="3">
    <source>
        <dbReference type="Proteomes" id="UP001374584"/>
    </source>
</evidence>
<keyword evidence="3" id="KW-1185">Reference proteome</keyword>
<reference evidence="2 3" key="1">
    <citation type="submission" date="2024-01" db="EMBL/GenBank/DDBJ databases">
        <title>The genomes of 5 underutilized Papilionoideae crops provide insights into root nodulation and disease resistanc.</title>
        <authorList>
            <person name="Jiang F."/>
        </authorList>
    </citation>
    <scope>NUCLEOTIDE SEQUENCE [LARGE SCALE GENOMIC DNA]</scope>
    <source>
        <strain evidence="2">JINMINGXINNONG_FW02</strain>
        <tissue evidence="2">Leaves</tissue>
    </source>
</reference>
<evidence type="ECO:0000259" key="1">
    <source>
        <dbReference type="SMART" id="SM01037"/>
    </source>
</evidence>
<gene>
    <name evidence="2" type="ORF">VNO80_26588</name>
</gene>
<dbReference type="AlphaFoldDB" id="A0AAN9LI98"/>
<dbReference type="Proteomes" id="UP001374584">
    <property type="component" value="Unassembled WGS sequence"/>
</dbReference>
<organism evidence="2 3">
    <name type="scientific">Phaseolus coccineus</name>
    <name type="common">Scarlet runner bean</name>
    <name type="synonym">Phaseolus multiflorus</name>
    <dbReference type="NCBI Taxonomy" id="3886"/>
    <lineage>
        <taxon>Eukaryota</taxon>
        <taxon>Viridiplantae</taxon>
        <taxon>Streptophyta</taxon>
        <taxon>Embryophyta</taxon>
        <taxon>Tracheophyta</taxon>
        <taxon>Spermatophyta</taxon>
        <taxon>Magnoliopsida</taxon>
        <taxon>eudicotyledons</taxon>
        <taxon>Gunneridae</taxon>
        <taxon>Pentapetalae</taxon>
        <taxon>rosids</taxon>
        <taxon>fabids</taxon>
        <taxon>Fabales</taxon>
        <taxon>Fabaceae</taxon>
        <taxon>Papilionoideae</taxon>
        <taxon>50 kb inversion clade</taxon>
        <taxon>NPAAA clade</taxon>
        <taxon>indigoferoid/millettioid clade</taxon>
        <taxon>Phaseoleae</taxon>
        <taxon>Phaseolus</taxon>
    </lineage>
</organism>
<dbReference type="SMART" id="SM01037">
    <property type="entry name" value="Bet_v_1"/>
    <property type="match status" value="1"/>
</dbReference>
<dbReference type="InterPro" id="IPR023393">
    <property type="entry name" value="START-like_dom_sf"/>
</dbReference>
<dbReference type="CDD" id="cd07816">
    <property type="entry name" value="Bet_v1-like"/>
    <property type="match status" value="1"/>
</dbReference>
<comment type="caution">
    <text evidence="2">The sequence shown here is derived from an EMBL/GenBank/DDBJ whole genome shotgun (WGS) entry which is preliminary data.</text>
</comment>
<name>A0AAN9LI98_PHACN</name>
<feature type="domain" description="Bet v I/Major latex protein" evidence="1">
    <location>
        <begin position="21"/>
        <end position="170"/>
    </location>
</feature>
<proteinExistence type="predicted"/>
<dbReference type="Pfam" id="PF00407">
    <property type="entry name" value="Bet_v_1"/>
    <property type="match status" value="1"/>
</dbReference>
<protein>
    <recommendedName>
        <fullName evidence="1">Bet v I/Major latex protein domain-containing protein</fullName>
    </recommendedName>
</protein>
<dbReference type="GO" id="GO:0006952">
    <property type="term" value="P:defense response"/>
    <property type="evidence" value="ECO:0007669"/>
    <property type="project" value="InterPro"/>
</dbReference>
<dbReference type="EMBL" id="JAYMYR010000010">
    <property type="protein sequence ID" value="KAK7334822.1"/>
    <property type="molecule type" value="Genomic_DNA"/>
</dbReference>
<evidence type="ECO:0000313" key="2">
    <source>
        <dbReference type="EMBL" id="KAK7334822.1"/>
    </source>
</evidence>
<dbReference type="InterPro" id="IPR000916">
    <property type="entry name" value="Bet_v_I/MLP"/>
</dbReference>
<dbReference type="PANTHER" id="PTHR31907">
    <property type="entry name" value="MLP-LIKE PROTEIN 423"/>
    <property type="match status" value="1"/>
</dbReference>
<accession>A0AAN9LI98</accession>
<dbReference type="Gene3D" id="3.30.530.20">
    <property type="match status" value="1"/>
</dbReference>
<dbReference type="SUPFAM" id="SSF55961">
    <property type="entry name" value="Bet v1-like"/>
    <property type="match status" value="1"/>
</dbReference>
<dbReference type="InterPro" id="IPR051761">
    <property type="entry name" value="MLP-like_ligand-binding"/>
</dbReference>